<dbReference type="AlphaFoldDB" id="A0A699I507"/>
<comment type="caution">
    <text evidence="1">The sequence shown here is derived from an EMBL/GenBank/DDBJ whole genome shotgun (WGS) entry which is preliminary data.</text>
</comment>
<organism evidence="1">
    <name type="scientific">Tanacetum cinerariifolium</name>
    <name type="common">Dalmatian daisy</name>
    <name type="synonym">Chrysanthemum cinerariifolium</name>
    <dbReference type="NCBI Taxonomy" id="118510"/>
    <lineage>
        <taxon>Eukaryota</taxon>
        <taxon>Viridiplantae</taxon>
        <taxon>Streptophyta</taxon>
        <taxon>Embryophyta</taxon>
        <taxon>Tracheophyta</taxon>
        <taxon>Spermatophyta</taxon>
        <taxon>Magnoliopsida</taxon>
        <taxon>eudicotyledons</taxon>
        <taxon>Gunneridae</taxon>
        <taxon>Pentapetalae</taxon>
        <taxon>asterids</taxon>
        <taxon>campanulids</taxon>
        <taxon>Asterales</taxon>
        <taxon>Asteraceae</taxon>
        <taxon>Asteroideae</taxon>
        <taxon>Anthemideae</taxon>
        <taxon>Anthemidinae</taxon>
        <taxon>Tanacetum</taxon>
    </lineage>
</organism>
<proteinExistence type="predicted"/>
<feature type="non-terminal residue" evidence="1">
    <location>
        <position position="1"/>
    </location>
</feature>
<name>A0A699I507_TANCI</name>
<protein>
    <submittedName>
        <fullName evidence="1">Retrovirus-related Pol polyprotein from transposon TNT 1-94</fullName>
    </submittedName>
</protein>
<evidence type="ECO:0000313" key="1">
    <source>
        <dbReference type="EMBL" id="GEZ22104.1"/>
    </source>
</evidence>
<accession>A0A699I507</accession>
<gene>
    <name evidence="1" type="ORF">Tci_494077</name>
</gene>
<reference evidence="1" key="1">
    <citation type="journal article" date="2019" name="Sci. Rep.">
        <title>Draft genome of Tanacetum cinerariifolium, the natural source of mosquito coil.</title>
        <authorList>
            <person name="Yamashiro T."/>
            <person name="Shiraishi A."/>
            <person name="Satake H."/>
            <person name="Nakayama K."/>
        </authorList>
    </citation>
    <scope>NUCLEOTIDE SEQUENCE</scope>
</reference>
<dbReference type="Pfam" id="PF14223">
    <property type="entry name" value="Retrotran_gag_2"/>
    <property type="match status" value="1"/>
</dbReference>
<dbReference type="EMBL" id="BKCJ010253861">
    <property type="protein sequence ID" value="GEZ22104.1"/>
    <property type="molecule type" value="Genomic_DNA"/>
</dbReference>
<sequence>PSTGSGNLYCQWELSPGSGKTTLEVGMDRTFNSQQSPGMTLGDHTDEFNKLILDLVNIDIKIEDEDQTLMLIMSLPLSFKKFVETLFYRKESLIIEDVLETLSLRELKKRTKSTKEEINDGLYVRGRLDYLGKAHSGKSLQFKSKGGTVGFKQLGRKQVGFKQLGHGVETRIREVEVGKHVWFEVELQGAQNNCEAEVFHEKIHLGIKVGPNIMVTGVPSQEGVESNVAEKKKVNDSIEANLGKLLKHNTWSTRWSIGRGSSTRK</sequence>